<proteinExistence type="predicted"/>
<evidence type="ECO:0000313" key="1">
    <source>
        <dbReference type="EMBL" id="CAG8757380.1"/>
    </source>
</evidence>
<evidence type="ECO:0000313" key="2">
    <source>
        <dbReference type="Proteomes" id="UP000789920"/>
    </source>
</evidence>
<comment type="caution">
    <text evidence="1">The sequence shown here is derived from an EMBL/GenBank/DDBJ whole genome shotgun (WGS) entry which is preliminary data.</text>
</comment>
<reference evidence="1" key="1">
    <citation type="submission" date="2021-06" db="EMBL/GenBank/DDBJ databases">
        <authorList>
            <person name="Kallberg Y."/>
            <person name="Tangrot J."/>
            <person name="Rosling A."/>
        </authorList>
    </citation>
    <scope>NUCLEOTIDE SEQUENCE</scope>
    <source>
        <strain evidence="1">MA461A</strain>
    </source>
</reference>
<protein>
    <submittedName>
        <fullName evidence="1">27898_t:CDS:1</fullName>
    </submittedName>
</protein>
<gene>
    <name evidence="1" type="ORF">RPERSI_LOCUS14830</name>
</gene>
<dbReference type="EMBL" id="CAJVQC010034819">
    <property type="protein sequence ID" value="CAG8757380.1"/>
    <property type="molecule type" value="Genomic_DNA"/>
</dbReference>
<name>A0ACA9QM94_9GLOM</name>
<organism evidence="1 2">
    <name type="scientific">Racocetra persica</name>
    <dbReference type="NCBI Taxonomy" id="160502"/>
    <lineage>
        <taxon>Eukaryota</taxon>
        <taxon>Fungi</taxon>
        <taxon>Fungi incertae sedis</taxon>
        <taxon>Mucoromycota</taxon>
        <taxon>Glomeromycotina</taxon>
        <taxon>Glomeromycetes</taxon>
        <taxon>Diversisporales</taxon>
        <taxon>Gigasporaceae</taxon>
        <taxon>Racocetra</taxon>
    </lineage>
</organism>
<feature type="non-terminal residue" evidence="1">
    <location>
        <position position="1"/>
    </location>
</feature>
<accession>A0ACA9QM94</accession>
<keyword evidence="2" id="KW-1185">Reference proteome</keyword>
<sequence length="233" mass="27616">YKDKLPQKSNYLTMFRYHCAQLIDRQKKLKKYEDSTKHRDHLLMQRFHCKGWLKITIDTEKKEVFIELTHEYHAKYADIRVINEIKEYIQIIFTKLPGKDEDQIQSAIKIIEVYDYTEMILNIMDNGITMISFGLIEIIKKLGVNAVEIEENVSIEEDIESNNESNKELAEALQEYEKSDDVIDNTIVEESNEAWEEYRDTRFLLAAENAMHGIEKMLTKCEVLKNRKTLPRM</sequence>
<dbReference type="Proteomes" id="UP000789920">
    <property type="component" value="Unassembled WGS sequence"/>
</dbReference>